<dbReference type="InterPro" id="IPR036388">
    <property type="entry name" value="WH-like_DNA-bd_sf"/>
</dbReference>
<keyword evidence="2" id="KW-1185">Reference proteome</keyword>
<gene>
    <name evidence="1" type="ORF">Ari01nite_51820</name>
</gene>
<evidence type="ECO:0000313" key="2">
    <source>
        <dbReference type="Proteomes" id="UP000636960"/>
    </source>
</evidence>
<protein>
    <submittedName>
        <fullName evidence="1">ArsR family transcriptional regulator</fullName>
    </submittedName>
</protein>
<accession>A0A919N1S9</accession>
<dbReference type="Gene3D" id="1.10.10.10">
    <property type="entry name" value="Winged helix-like DNA-binding domain superfamily/Winged helix DNA-binding domain"/>
    <property type="match status" value="1"/>
</dbReference>
<dbReference type="InterPro" id="IPR036390">
    <property type="entry name" value="WH_DNA-bd_sf"/>
</dbReference>
<dbReference type="Proteomes" id="UP000636960">
    <property type="component" value="Unassembled WGS sequence"/>
</dbReference>
<comment type="caution">
    <text evidence="1">The sequence shown here is derived from an EMBL/GenBank/DDBJ whole genome shotgun (WGS) entry which is preliminary data.</text>
</comment>
<dbReference type="InterPro" id="IPR011991">
    <property type="entry name" value="ArsR-like_HTH"/>
</dbReference>
<dbReference type="SUPFAM" id="SSF46785">
    <property type="entry name" value="Winged helix' DNA-binding domain"/>
    <property type="match status" value="1"/>
</dbReference>
<name>A0A919N1S9_9ACTN</name>
<reference evidence="1" key="1">
    <citation type="submission" date="2021-01" db="EMBL/GenBank/DDBJ databases">
        <title>Whole genome shotgun sequence of Actinoplanes rishiriensis NBRC 108556.</title>
        <authorList>
            <person name="Komaki H."/>
            <person name="Tamura T."/>
        </authorList>
    </citation>
    <scope>NUCLEOTIDE SEQUENCE</scope>
    <source>
        <strain evidence="1">NBRC 108556</strain>
    </source>
</reference>
<sequence length="216" mass="23459">MDSPDRWTAVAALTDSSRRALYEYVRHAGHPVGRDEAGNATGISRGLAAFHLDKLVEAGLLRARHEMPPHRPRGRGRMPKVYEPASTGVAVAIPERRYELIAEILADAVATSPADAGREASRLAHQRGREIGARLPETGRDLAGALARLGFEPERDPDGTIVLHNCPFHVLAVRRTELVCGLNHAFVAGILDGLGETRVEAHLAPRPRTCCVRIGR</sequence>
<evidence type="ECO:0000313" key="1">
    <source>
        <dbReference type="EMBL" id="GIE97717.1"/>
    </source>
</evidence>
<dbReference type="AlphaFoldDB" id="A0A919N1S9"/>
<dbReference type="EMBL" id="BOMV01000057">
    <property type="protein sequence ID" value="GIE97717.1"/>
    <property type="molecule type" value="Genomic_DNA"/>
</dbReference>
<dbReference type="CDD" id="cd00090">
    <property type="entry name" value="HTH_ARSR"/>
    <property type="match status" value="1"/>
</dbReference>
<dbReference type="RefSeq" id="WP_203784751.1">
    <property type="nucleotide sequence ID" value="NZ_BOMV01000057.1"/>
</dbReference>
<proteinExistence type="predicted"/>
<organism evidence="1 2">
    <name type="scientific">Paractinoplanes rishiriensis</name>
    <dbReference type="NCBI Taxonomy" id="1050105"/>
    <lineage>
        <taxon>Bacteria</taxon>
        <taxon>Bacillati</taxon>
        <taxon>Actinomycetota</taxon>
        <taxon>Actinomycetes</taxon>
        <taxon>Micromonosporales</taxon>
        <taxon>Micromonosporaceae</taxon>
        <taxon>Paractinoplanes</taxon>
    </lineage>
</organism>